<dbReference type="Proteomes" id="UP000326953">
    <property type="component" value="Unassembled WGS sequence"/>
</dbReference>
<feature type="compositionally biased region" description="Low complexity" evidence="2">
    <location>
        <begin position="900"/>
        <end position="910"/>
    </location>
</feature>
<evidence type="ECO:0000313" key="5">
    <source>
        <dbReference type="EMBL" id="VVN21430.1"/>
    </source>
</evidence>
<keyword evidence="1" id="KW-0175">Coiled coil</keyword>
<sequence length="965" mass="100641">MAQESRLVITIDSRAAEKNADGLSDALKRVDKSGETAAASIGGATTSVEQLGKSAGKTTAPLDKTSQALSKTGMSAAQTANNLHMLPAQITDITVGLATGQAPFTVFLQQGGQLKDIFGGAVPALKAVGGYVAGLVTPFTVAAAATAALGLAYYKGSSEAEAFNKALIANGNAANTNADELINAAEQASRMGVTVGAAADALVKLAASGNPVTIMYSGMAAAAVKWSSATGESIDDVIANFNKIAKDPVNAIRELDKELNILTATQYEEIRALQDRGDKQQAAMVAEQAYSGAISRRAEEIKQSLGYLETAWDAVWAKARGAWDAMADIGRQQSPGQQLASAYEALSKLNKQGENSIVGNSADFKKQMAGVQTEITRLQLSIATNGAEALDKAYANTRESAAKAAMDTLRAATSESMSEMDRLQKKLKELDVAKKTATDAGAFGEKQQAEYAKARAGYEQKIADIKEREGKKNKPKSDTGALSAAESTFASLYKLADPAAAAARELTKQQEQLEFALSKGKITQEQYGEALAQASRNYSAVISKTGELTQAEQYRLQIQKQLQNQQDAANAQAAAVGMGGEQAARAQERLKLEKDTNDRLLQLRTELANAQGEKQRQALQAQIDITNEMFPQQIAIMENGWAQVDAAQANWMNGITAGWENYQAKVADVAYQTETIMTDSLDTVTAGYGSAFSKMALDGQSFGEVTRGVFDSLARTVLDGLGQMGVQWLVLQGIKMAFGQTEQAMHIARMAGIATETTAEVASTSTVTAAKVAADGIATASSLTATATTTTAQVAAAGTTLASWLPAALVASIGTFGAAAVVGGGALLAAFALIKGFSEGGYTGPGGVNQPAGIVHKGEVVWSQADISRSGGVAAVEAMRRGDAMPAGLSTTGPKRSAETSESSSGGSQISVAVHIHEDASKAGRSESRREGNQVDVDVWVANVSNDGSAHQLMVEKYGLSTVGS</sequence>
<proteinExistence type="predicted"/>
<feature type="domain" description="Bacteriophage tail tape measure C-terminal" evidence="4">
    <location>
        <begin position="650"/>
        <end position="732"/>
    </location>
</feature>
<feature type="coiled-coil region" evidence="1">
    <location>
        <begin position="583"/>
        <end position="620"/>
    </location>
</feature>
<evidence type="ECO:0000259" key="3">
    <source>
        <dbReference type="Pfam" id="PF06791"/>
    </source>
</evidence>
<feature type="domain" description="Bacteriophage tail tape measure N-terminal" evidence="3">
    <location>
        <begin position="68"/>
        <end position="271"/>
    </location>
</feature>
<feature type="region of interest" description="Disordered" evidence="2">
    <location>
        <begin position="884"/>
        <end position="910"/>
    </location>
</feature>
<evidence type="ECO:0008006" key="7">
    <source>
        <dbReference type="Google" id="ProtNLM"/>
    </source>
</evidence>
<gene>
    <name evidence="5" type="ORF">PS662_04388</name>
</gene>
<dbReference type="InterPro" id="IPR009628">
    <property type="entry name" value="Phage_tape_measure_N"/>
</dbReference>
<evidence type="ECO:0000313" key="6">
    <source>
        <dbReference type="Proteomes" id="UP000326953"/>
    </source>
</evidence>
<dbReference type="OrthoDB" id="79849at2"/>
<evidence type="ECO:0000259" key="4">
    <source>
        <dbReference type="Pfam" id="PF09718"/>
    </source>
</evidence>
<evidence type="ECO:0000256" key="2">
    <source>
        <dbReference type="SAM" id="MobiDB-lite"/>
    </source>
</evidence>
<dbReference type="AlphaFoldDB" id="A0A5E6VU27"/>
<organism evidence="5 6">
    <name type="scientific">Pseudomonas fluorescens</name>
    <dbReference type="NCBI Taxonomy" id="294"/>
    <lineage>
        <taxon>Bacteria</taxon>
        <taxon>Pseudomonadati</taxon>
        <taxon>Pseudomonadota</taxon>
        <taxon>Gammaproteobacteria</taxon>
        <taxon>Pseudomonadales</taxon>
        <taxon>Pseudomonadaceae</taxon>
        <taxon>Pseudomonas</taxon>
    </lineage>
</organism>
<dbReference type="Pfam" id="PF09718">
    <property type="entry name" value="Tape_meas_lam_C"/>
    <property type="match status" value="1"/>
</dbReference>
<evidence type="ECO:0000256" key="1">
    <source>
        <dbReference type="SAM" id="Coils"/>
    </source>
</evidence>
<reference evidence="5 6" key="1">
    <citation type="submission" date="2019-09" db="EMBL/GenBank/DDBJ databases">
        <authorList>
            <person name="Chandra G."/>
            <person name="Truman W A."/>
        </authorList>
    </citation>
    <scope>NUCLEOTIDE SEQUENCE [LARGE SCALE GENOMIC DNA]</scope>
    <source>
        <strain evidence="5">PS662</strain>
    </source>
</reference>
<accession>A0A5E6VU27</accession>
<protein>
    <recommendedName>
        <fullName evidence="7">Phage tail tape measure protein</fullName>
    </recommendedName>
</protein>
<dbReference type="RefSeq" id="WP_150712729.1">
    <property type="nucleotide sequence ID" value="NZ_CABVHK010000015.1"/>
</dbReference>
<dbReference type="EMBL" id="CABVHK010000015">
    <property type="protein sequence ID" value="VVN21430.1"/>
    <property type="molecule type" value="Genomic_DNA"/>
</dbReference>
<dbReference type="Pfam" id="PF06791">
    <property type="entry name" value="TMP_2"/>
    <property type="match status" value="1"/>
</dbReference>
<name>A0A5E6VU27_PSEFL</name>
<dbReference type="InterPro" id="IPR006431">
    <property type="entry name" value="Phage_tape_meas_C"/>
</dbReference>